<dbReference type="OrthoDB" id="66510at2759"/>
<dbReference type="AlphaFoldDB" id="A0A8H5H9M3"/>
<feature type="region of interest" description="Disordered" evidence="1">
    <location>
        <begin position="102"/>
        <end position="130"/>
    </location>
</feature>
<dbReference type="GO" id="GO:0043161">
    <property type="term" value="P:proteasome-mediated ubiquitin-dependent protein catabolic process"/>
    <property type="evidence" value="ECO:0007669"/>
    <property type="project" value="TreeGrafter"/>
</dbReference>
<evidence type="ECO:0000256" key="1">
    <source>
        <dbReference type="SAM" id="MobiDB-lite"/>
    </source>
</evidence>
<dbReference type="GO" id="GO:0005634">
    <property type="term" value="C:nucleus"/>
    <property type="evidence" value="ECO:0007669"/>
    <property type="project" value="TreeGrafter"/>
</dbReference>
<dbReference type="Proteomes" id="UP000565441">
    <property type="component" value="Unassembled WGS sequence"/>
</dbReference>
<feature type="region of interest" description="Disordered" evidence="1">
    <location>
        <begin position="367"/>
        <end position="399"/>
    </location>
</feature>
<feature type="compositionally biased region" description="Low complexity" evidence="1">
    <location>
        <begin position="109"/>
        <end position="119"/>
    </location>
</feature>
<proteinExistence type="predicted"/>
<dbReference type="InterPro" id="IPR019193">
    <property type="entry name" value="UBQ-conj_enz_E2-bd_prot"/>
</dbReference>
<gene>
    <name evidence="2" type="ORF">D9615_006003</name>
</gene>
<dbReference type="EMBL" id="JAACJP010000017">
    <property type="protein sequence ID" value="KAF5379165.1"/>
    <property type="molecule type" value="Genomic_DNA"/>
</dbReference>
<feature type="region of interest" description="Disordered" evidence="1">
    <location>
        <begin position="1"/>
        <end position="67"/>
    </location>
</feature>
<feature type="region of interest" description="Disordered" evidence="1">
    <location>
        <begin position="286"/>
        <end position="336"/>
    </location>
</feature>
<evidence type="ECO:0000313" key="2">
    <source>
        <dbReference type="EMBL" id="KAF5379165.1"/>
    </source>
</evidence>
<feature type="compositionally biased region" description="Basic and acidic residues" evidence="1">
    <location>
        <begin position="304"/>
        <end position="321"/>
    </location>
</feature>
<dbReference type="PANTHER" id="PTHR31531">
    <property type="entry name" value="E3 UBIQUITIN-PROTEIN LIGASE E3D FAMILY MEMBER"/>
    <property type="match status" value="1"/>
</dbReference>
<feature type="compositionally biased region" description="Low complexity" evidence="1">
    <location>
        <begin position="13"/>
        <end position="24"/>
    </location>
</feature>
<dbReference type="GO" id="GO:0030332">
    <property type="term" value="F:cyclin binding"/>
    <property type="evidence" value="ECO:0007669"/>
    <property type="project" value="TreeGrafter"/>
</dbReference>
<feature type="compositionally biased region" description="Basic residues" evidence="1">
    <location>
        <begin position="528"/>
        <end position="538"/>
    </location>
</feature>
<dbReference type="Pfam" id="PF09814">
    <property type="entry name" value="HECT_2"/>
    <property type="match status" value="1"/>
</dbReference>
<evidence type="ECO:0008006" key="4">
    <source>
        <dbReference type="Google" id="ProtNLM"/>
    </source>
</evidence>
<dbReference type="GO" id="GO:0006513">
    <property type="term" value="P:protein monoubiquitination"/>
    <property type="evidence" value="ECO:0007669"/>
    <property type="project" value="TreeGrafter"/>
</dbReference>
<feature type="compositionally biased region" description="Low complexity" evidence="1">
    <location>
        <begin position="539"/>
        <end position="566"/>
    </location>
</feature>
<dbReference type="GO" id="GO:0000209">
    <property type="term" value="P:protein polyubiquitination"/>
    <property type="evidence" value="ECO:0007669"/>
    <property type="project" value="TreeGrafter"/>
</dbReference>
<dbReference type="GO" id="GO:0061630">
    <property type="term" value="F:ubiquitin protein ligase activity"/>
    <property type="evidence" value="ECO:0007669"/>
    <property type="project" value="TreeGrafter"/>
</dbReference>
<feature type="compositionally biased region" description="Polar residues" evidence="1">
    <location>
        <begin position="381"/>
        <end position="393"/>
    </location>
</feature>
<dbReference type="GO" id="GO:0031624">
    <property type="term" value="F:ubiquitin conjugating enzyme binding"/>
    <property type="evidence" value="ECO:0007669"/>
    <property type="project" value="TreeGrafter"/>
</dbReference>
<accession>A0A8H5H9M3</accession>
<feature type="compositionally biased region" description="Polar residues" evidence="1">
    <location>
        <begin position="322"/>
        <end position="333"/>
    </location>
</feature>
<feature type="region of interest" description="Disordered" evidence="1">
    <location>
        <begin position="510"/>
        <end position="577"/>
    </location>
</feature>
<protein>
    <recommendedName>
        <fullName evidence="4">HECT-like ubiquitin-conjugating enzyme-binding-domain-containing protein</fullName>
    </recommendedName>
</protein>
<sequence length="981" mass="108176">MATLTRPKQLSRPASSPLLTSSVPTPFPRDQIVNSQDLGDASTHRADTQAGTSRAAEAEHVQASESHGVLQEVMPSIVHVQKSCLMTLNNLLSMPTRWSPIVPDRRHSMPSTSPGSSTSQHGVTESSSSALQTLVTNLRNQEGADTMIEVHSGSTESELLHELRTRVDNISLSLEPADALLATSLLSLLSHLDRLSTIQSNSTQSFRETPETNAFDIAGPSDLFAVLKRQLSDLQVERLSTQPDILASDAPPVLVVEAALLWSRIDEELEKIVAMCKERTENLPRFSFDSLPPQYDPEDYELDTPPKYHESGVRTSIDSKSRNTPHSPITASRQMDEKMRLDLEGVAMAIDRLYLVAPQLHNQRVELKSSKVAQMERATREGTQTPQSRSGKQNENDGDIQELERMLDLLGKASGRSLSNQSVVLEGGLPGRLERARQKDLAKRDAFVEQLANHSGAGRLHGQDAVLQPRAKDPHALLSLPEFIREAVPPASIRADPQAMLTLPEFVKEPPPARLDDADSEIPEITSHKSKKGLRHRSLSAPSLSWLRSSSSRSGSSSNGSNSTSHSRSRSRGVNALPSVPNVGFDLNYVAENHENLHHVLVFFTVTSATPGVDLEAEVLPPYPESHAEGGDRLIITSGPRASLPLLLPARILPGKQEVRVQSSHYEIKLTTVATGLSAEIANEDHPPLLDAVQLSAANPTSFICASCSLPVVQSTRIEEYRDLPSEHWQELVDAWMCHADQKLHEQVMRHGQGGFWPHAGQALVGGSYILFEESSMTLNNLHLTKEPKKTGVGSYQRLWFWGGAALAEIVDEYEGGGFSVDTKRPRLTIVAARLRLVARSNNSHAYEPGEEWRLARCLCGAVIGRCQDHPVEDKTQTIFRLLKYAIRPVSLNSEPTKIPLSAFIVEDMTEFVRAHATYRFVILDEEDERPRILIWLFKPNIRIAYTTSTPYAIPKSGCIHAAKVLFKILTPTERTADLKS</sequence>
<organism evidence="2 3">
    <name type="scientific">Tricholomella constricta</name>
    <dbReference type="NCBI Taxonomy" id="117010"/>
    <lineage>
        <taxon>Eukaryota</taxon>
        <taxon>Fungi</taxon>
        <taxon>Dikarya</taxon>
        <taxon>Basidiomycota</taxon>
        <taxon>Agaricomycotina</taxon>
        <taxon>Agaricomycetes</taxon>
        <taxon>Agaricomycetidae</taxon>
        <taxon>Agaricales</taxon>
        <taxon>Tricholomatineae</taxon>
        <taxon>Lyophyllaceae</taxon>
        <taxon>Tricholomella</taxon>
    </lineage>
</organism>
<dbReference type="PANTHER" id="PTHR31531:SF2">
    <property type="entry name" value="E3 UBIQUITIN-PROTEIN LIGASE E3D"/>
    <property type="match status" value="1"/>
</dbReference>
<evidence type="ECO:0000313" key="3">
    <source>
        <dbReference type="Proteomes" id="UP000565441"/>
    </source>
</evidence>
<name>A0A8H5H9M3_9AGAR</name>
<dbReference type="GO" id="GO:0000151">
    <property type="term" value="C:ubiquitin ligase complex"/>
    <property type="evidence" value="ECO:0007669"/>
    <property type="project" value="TreeGrafter"/>
</dbReference>
<comment type="caution">
    <text evidence="2">The sequence shown here is derived from an EMBL/GenBank/DDBJ whole genome shotgun (WGS) entry which is preliminary data.</text>
</comment>
<feature type="compositionally biased region" description="Polar residues" evidence="1">
    <location>
        <begin position="120"/>
        <end position="130"/>
    </location>
</feature>
<dbReference type="GO" id="GO:0051865">
    <property type="term" value="P:protein autoubiquitination"/>
    <property type="evidence" value="ECO:0007669"/>
    <property type="project" value="TreeGrafter"/>
</dbReference>
<reference evidence="2 3" key="1">
    <citation type="journal article" date="2020" name="ISME J.">
        <title>Uncovering the hidden diversity of litter-decomposition mechanisms in mushroom-forming fungi.</title>
        <authorList>
            <person name="Floudas D."/>
            <person name="Bentzer J."/>
            <person name="Ahren D."/>
            <person name="Johansson T."/>
            <person name="Persson P."/>
            <person name="Tunlid A."/>
        </authorList>
    </citation>
    <scope>NUCLEOTIDE SEQUENCE [LARGE SCALE GENOMIC DNA]</scope>
    <source>
        <strain evidence="2 3">CBS 661.87</strain>
    </source>
</reference>
<keyword evidence="3" id="KW-1185">Reference proteome</keyword>
<dbReference type="GO" id="GO:0005829">
    <property type="term" value="C:cytosol"/>
    <property type="evidence" value="ECO:0007669"/>
    <property type="project" value="TreeGrafter"/>
</dbReference>